<reference evidence="2" key="1">
    <citation type="submission" date="2014-11" db="EMBL/GenBank/DDBJ databases">
        <authorList>
            <person name="Amaro Gonzalez C."/>
        </authorList>
    </citation>
    <scope>NUCLEOTIDE SEQUENCE</scope>
</reference>
<evidence type="ECO:0000313" key="2">
    <source>
        <dbReference type="EMBL" id="JAH79807.1"/>
    </source>
</evidence>
<protein>
    <submittedName>
        <fullName evidence="2">Uncharacterized protein</fullName>
    </submittedName>
</protein>
<keyword evidence="1" id="KW-0812">Transmembrane</keyword>
<dbReference type="AlphaFoldDB" id="A0A0E9VP25"/>
<proteinExistence type="predicted"/>
<accession>A0A0E9VP25</accession>
<keyword evidence="1" id="KW-0472">Membrane</keyword>
<sequence length="36" mass="4147">MARGMLELYRHTVLHFSIFVLNLSVVPLLHVIKANN</sequence>
<feature type="transmembrane region" description="Helical" evidence="1">
    <location>
        <begin position="12"/>
        <end position="32"/>
    </location>
</feature>
<reference evidence="2" key="2">
    <citation type="journal article" date="2015" name="Fish Shellfish Immunol.">
        <title>Early steps in the European eel (Anguilla anguilla)-Vibrio vulnificus interaction in the gills: Role of the RtxA13 toxin.</title>
        <authorList>
            <person name="Callol A."/>
            <person name="Pajuelo D."/>
            <person name="Ebbesson L."/>
            <person name="Teles M."/>
            <person name="MacKenzie S."/>
            <person name="Amaro C."/>
        </authorList>
    </citation>
    <scope>NUCLEOTIDE SEQUENCE</scope>
</reference>
<evidence type="ECO:0000256" key="1">
    <source>
        <dbReference type="SAM" id="Phobius"/>
    </source>
</evidence>
<name>A0A0E9VP25_ANGAN</name>
<organism evidence="2">
    <name type="scientific">Anguilla anguilla</name>
    <name type="common">European freshwater eel</name>
    <name type="synonym">Muraena anguilla</name>
    <dbReference type="NCBI Taxonomy" id="7936"/>
    <lineage>
        <taxon>Eukaryota</taxon>
        <taxon>Metazoa</taxon>
        <taxon>Chordata</taxon>
        <taxon>Craniata</taxon>
        <taxon>Vertebrata</taxon>
        <taxon>Euteleostomi</taxon>
        <taxon>Actinopterygii</taxon>
        <taxon>Neopterygii</taxon>
        <taxon>Teleostei</taxon>
        <taxon>Anguilliformes</taxon>
        <taxon>Anguillidae</taxon>
        <taxon>Anguilla</taxon>
    </lineage>
</organism>
<dbReference type="EMBL" id="GBXM01028770">
    <property type="protein sequence ID" value="JAH79807.1"/>
    <property type="molecule type" value="Transcribed_RNA"/>
</dbReference>
<keyword evidence="1" id="KW-1133">Transmembrane helix</keyword>